<comment type="caution">
    <text evidence="1">The sequence shown here is derived from an EMBL/GenBank/DDBJ whole genome shotgun (WGS) entry which is preliminary data.</text>
</comment>
<dbReference type="Proteomes" id="UP000242616">
    <property type="component" value="Unassembled WGS sequence"/>
</dbReference>
<evidence type="ECO:0000313" key="2">
    <source>
        <dbReference type="Proteomes" id="UP000242616"/>
    </source>
</evidence>
<organism evidence="1 2">
    <name type="scientific">Thermosipho affectus</name>
    <dbReference type="NCBI Taxonomy" id="660294"/>
    <lineage>
        <taxon>Bacteria</taxon>
        <taxon>Thermotogati</taxon>
        <taxon>Thermotogota</taxon>
        <taxon>Thermotogae</taxon>
        <taxon>Thermotogales</taxon>
        <taxon>Fervidobacteriaceae</taxon>
        <taxon>Thermosipho</taxon>
    </lineage>
</organism>
<dbReference type="EMBL" id="LBFC01000023">
    <property type="protein sequence ID" value="ONN26498.1"/>
    <property type="molecule type" value="Genomic_DNA"/>
</dbReference>
<sequence length="86" mass="10459">MNFVWDSCRGNETIIRKMIFGDIEDIKELLKVYGKSNLRKVFLDNFHRFQGRDKSYWQLILEVSDAQINFRERECFRKNTGIRHFP</sequence>
<keyword evidence="2" id="KW-1185">Reference proteome</keyword>
<reference evidence="1 2" key="1">
    <citation type="submission" date="2015-06" db="EMBL/GenBank/DDBJ databases">
        <title>Genome sequencing of Thermotogales isolates from hydrothermal vents.</title>
        <authorList>
            <person name="Haverkamp T.H."/>
            <person name="Kublanov I.V."/>
            <person name="Nesbo C.L."/>
        </authorList>
    </citation>
    <scope>NUCLEOTIDE SEQUENCE [LARGE SCALE GENOMIC DNA]</scope>
    <source>
        <strain evidence="2">ik275mar</strain>
    </source>
</reference>
<dbReference type="RefSeq" id="WP_077198734.1">
    <property type="nucleotide sequence ID" value="NZ_LBFC01000023.1"/>
</dbReference>
<accession>A0ABX3IGR3</accession>
<proteinExistence type="predicted"/>
<evidence type="ECO:0000313" key="1">
    <source>
        <dbReference type="EMBL" id="ONN26498.1"/>
    </source>
</evidence>
<protein>
    <submittedName>
        <fullName evidence="1">Uncharacterized protein</fullName>
    </submittedName>
</protein>
<name>A0ABX3IGR3_9BACT</name>
<gene>
    <name evidence="1" type="ORF">XJ44_08510</name>
</gene>